<proteinExistence type="predicted"/>
<accession>A0A0F6SI28</accession>
<dbReference type="EMBL" id="CP011125">
    <property type="protein sequence ID" value="AKF11469.1"/>
    <property type="molecule type" value="Genomic_DNA"/>
</dbReference>
<dbReference type="AlphaFoldDB" id="A0A0F6SI28"/>
<dbReference type="OrthoDB" id="5508967at2"/>
<evidence type="ECO:0000313" key="1">
    <source>
        <dbReference type="EMBL" id="AKF11469.1"/>
    </source>
</evidence>
<gene>
    <name evidence="1" type="ORF">DB32_008618</name>
</gene>
<evidence type="ECO:0000313" key="2">
    <source>
        <dbReference type="Proteomes" id="UP000034883"/>
    </source>
</evidence>
<organism evidence="1 2">
    <name type="scientific">Sandaracinus amylolyticus</name>
    <dbReference type="NCBI Taxonomy" id="927083"/>
    <lineage>
        <taxon>Bacteria</taxon>
        <taxon>Pseudomonadati</taxon>
        <taxon>Myxococcota</taxon>
        <taxon>Polyangia</taxon>
        <taxon>Polyangiales</taxon>
        <taxon>Sandaracinaceae</taxon>
        <taxon>Sandaracinus</taxon>
    </lineage>
</organism>
<dbReference type="RefSeq" id="WP_053238333.1">
    <property type="nucleotide sequence ID" value="NZ_CP011125.1"/>
</dbReference>
<dbReference type="Proteomes" id="UP000034883">
    <property type="component" value="Chromosome"/>
</dbReference>
<reference evidence="1 2" key="1">
    <citation type="submission" date="2015-03" db="EMBL/GenBank/DDBJ databases">
        <title>Genome assembly of Sandaracinus amylolyticus DSM 53668.</title>
        <authorList>
            <person name="Sharma G."/>
            <person name="Subramanian S."/>
        </authorList>
    </citation>
    <scope>NUCLEOTIDE SEQUENCE [LARGE SCALE GENOMIC DNA]</scope>
    <source>
        <strain evidence="1 2">DSM 53668</strain>
    </source>
</reference>
<dbReference type="STRING" id="927083.DB32_008618"/>
<dbReference type="KEGG" id="samy:DB32_008618"/>
<sequence length="364" mass="37685">MRRVARLGLIVLIVGCGESEGALDAATSRDASALDAAHLDASVRDAATSDAPTIDAPADDAPLDVCEDGARVWLELERIAPIARDTDDYRAPTSAARDAIGDAVTAIAEARFDDARSAASAASYVLCRGEGDEAELVVLRPSAPETGHATLVIDTRDDARPLILEAPHPIWDADTEAESAAIFARTGARAVLVAGTHRCGSDRASGCDGTADACGPDAPVRESDMAHATDSIFHAAHVALAAAYPTALVVGVHGMSEAGISVSDGTSRDTGETSAVARFARALHARFPTESITTCNDFGDPDVPRDARLCGTTDAQGRHLNGAPDACVDAAGSASGRFLHLEQNARFRPEESDAIADALLEAIE</sequence>
<name>A0A0F6SI28_9BACT</name>
<keyword evidence="2" id="KW-1185">Reference proteome</keyword>
<protein>
    <submittedName>
        <fullName evidence="1">Uncharacterized protein</fullName>
    </submittedName>
</protein>